<organism evidence="6 7">
    <name type="scientific">Holothuria leucospilota</name>
    <name type="common">Black long sea cucumber</name>
    <name type="synonym">Mertensiothuria leucospilota</name>
    <dbReference type="NCBI Taxonomy" id="206669"/>
    <lineage>
        <taxon>Eukaryota</taxon>
        <taxon>Metazoa</taxon>
        <taxon>Echinodermata</taxon>
        <taxon>Eleutherozoa</taxon>
        <taxon>Echinozoa</taxon>
        <taxon>Holothuroidea</taxon>
        <taxon>Aspidochirotacea</taxon>
        <taxon>Aspidochirotida</taxon>
        <taxon>Holothuriidae</taxon>
        <taxon>Holothuria</taxon>
    </lineage>
</organism>
<evidence type="ECO:0000256" key="2">
    <source>
        <dbReference type="ARBA" id="ARBA00022737"/>
    </source>
</evidence>
<dbReference type="EMBL" id="JAIZAY010000007">
    <property type="protein sequence ID" value="KAJ8038762.1"/>
    <property type="molecule type" value="Genomic_DNA"/>
</dbReference>
<dbReference type="AlphaFoldDB" id="A0A9Q1C509"/>
<proteinExistence type="predicted"/>
<keyword evidence="4" id="KW-0768">Sushi</keyword>
<feature type="domain" description="Sushi" evidence="5">
    <location>
        <begin position="109"/>
        <end position="169"/>
    </location>
</feature>
<name>A0A9Q1C509_HOLLE</name>
<evidence type="ECO:0000256" key="4">
    <source>
        <dbReference type="PROSITE-ProRule" id="PRU00302"/>
    </source>
</evidence>
<evidence type="ECO:0000256" key="3">
    <source>
        <dbReference type="ARBA" id="ARBA00023157"/>
    </source>
</evidence>
<feature type="domain" description="Sushi" evidence="5">
    <location>
        <begin position="217"/>
        <end position="278"/>
    </location>
</feature>
<dbReference type="OrthoDB" id="9991441at2759"/>
<comment type="caution">
    <text evidence="4">Lacks conserved residue(s) required for the propagation of feature annotation.</text>
</comment>
<feature type="domain" description="Sushi" evidence="5">
    <location>
        <begin position="347"/>
        <end position="404"/>
    </location>
</feature>
<gene>
    <name evidence="6" type="ORF">HOLleu_16283</name>
</gene>
<evidence type="ECO:0000313" key="6">
    <source>
        <dbReference type="EMBL" id="KAJ8038762.1"/>
    </source>
</evidence>
<evidence type="ECO:0000259" key="5">
    <source>
        <dbReference type="PROSITE" id="PS50923"/>
    </source>
</evidence>
<dbReference type="CDD" id="cd00033">
    <property type="entry name" value="CCP"/>
    <property type="match status" value="4"/>
</dbReference>
<reference evidence="6" key="1">
    <citation type="submission" date="2021-10" db="EMBL/GenBank/DDBJ databases">
        <title>Tropical sea cucumber genome reveals ecological adaptation and Cuvierian tubules defense mechanism.</title>
        <authorList>
            <person name="Chen T."/>
        </authorList>
    </citation>
    <scope>NUCLEOTIDE SEQUENCE</scope>
    <source>
        <strain evidence="6">Nanhai2018</strain>
        <tissue evidence="6">Muscle</tissue>
    </source>
</reference>
<keyword evidence="2" id="KW-0677">Repeat</keyword>
<sequence>MKELYEYSKFAGAHPVLSVIAVNVHVDWNDSVLVHRKRGRIRTYTTMDNILAVLTIISLTITGSIAQDGCPVRDPSLSCERSCTPDTGCRKVGRLCECAGECGWSCIRQGCPSLSAPENGGVTIDSDDRSIGSTANYTCNDGYILQGTPVRTCQENKEWSEGDEVSCECTKNNDEVNRLGRDCARPCPSDGICLQADYSCICDGICGKSCIAVGRENYCDTSLLSANHATYTVDPQTAEYGSIAKYTCVDGYSPAGGDSERTCTGGKSWNGSALVCWPNPGSACFDPPVVENANHNGSKEYYMAGELLTYTCDHGYYRDGSLPPLLRCQQTGDTLAWGNFDMTCLPTSCGPPEGIDHGRIEGSIYSFLSSVTYVCDIGYRIQGRETRRCQADQEWSGSLPQCNPIPESQKCSMQQEPPDGQWVRGSGCQGGQSQFPGCELSYTCNGGYVPANTGVVYVCLGPAWDRRKEPLCKPEGSCDNSDLPGLLEKHGSEHDDLTENGGWIQVKCEDNLELCNGDYLWCDRGKWEGNAHCTGSCNVQ</sequence>
<dbReference type="PROSITE" id="PS50923">
    <property type="entry name" value="SUSHI"/>
    <property type="match status" value="4"/>
</dbReference>
<keyword evidence="1" id="KW-0732">Signal</keyword>
<accession>A0A9Q1C509</accession>
<dbReference type="InterPro" id="IPR035976">
    <property type="entry name" value="Sushi/SCR/CCP_sf"/>
</dbReference>
<dbReference type="InterPro" id="IPR000436">
    <property type="entry name" value="Sushi_SCR_CCP_dom"/>
</dbReference>
<dbReference type="PANTHER" id="PTHR45656">
    <property type="entry name" value="PROTEIN CBR-CLEC-78"/>
    <property type="match status" value="1"/>
</dbReference>
<keyword evidence="3 4" id="KW-1015">Disulfide bond</keyword>
<dbReference type="InterPro" id="IPR051277">
    <property type="entry name" value="SEZ6_CSMD_C4BPB_Regulators"/>
</dbReference>
<dbReference type="Pfam" id="PF00084">
    <property type="entry name" value="Sushi"/>
    <property type="match status" value="4"/>
</dbReference>
<feature type="disulfide bond" evidence="4">
    <location>
        <begin position="375"/>
        <end position="402"/>
    </location>
</feature>
<dbReference type="SUPFAM" id="SSF57535">
    <property type="entry name" value="Complement control module/SCR domain"/>
    <property type="match status" value="4"/>
</dbReference>
<evidence type="ECO:0000256" key="1">
    <source>
        <dbReference type="ARBA" id="ARBA00022729"/>
    </source>
</evidence>
<comment type="caution">
    <text evidence="6">The sequence shown here is derived from an EMBL/GenBank/DDBJ whole genome shotgun (WGS) entry which is preliminary data.</text>
</comment>
<dbReference type="PANTHER" id="PTHR45656:SF4">
    <property type="entry name" value="PROTEIN CBR-CLEC-78"/>
    <property type="match status" value="1"/>
</dbReference>
<dbReference type="SMART" id="SM00032">
    <property type="entry name" value="CCP"/>
    <property type="match status" value="5"/>
</dbReference>
<keyword evidence="7" id="KW-1185">Reference proteome</keyword>
<feature type="domain" description="Sushi" evidence="5">
    <location>
        <begin position="282"/>
        <end position="346"/>
    </location>
</feature>
<evidence type="ECO:0000313" key="7">
    <source>
        <dbReference type="Proteomes" id="UP001152320"/>
    </source>
</evidence>
<dbReference type="Proteomes" id="UP001152320">
    <property type="component" value="Chromosome 7"/>
</dbReference>
<protein>
    <submittedName>
        <fullName evidence="6">Protein lev-9</fullName>
    </submittedName>
</protein>
<dbReference type="Gene3D" id="2.10.70.10">
    <property type="entry name" value="Complement Module, domain 1"/>
    <property type="match status" value="4"/>
</dbReference>